<sequence>MQRGAWTLSDELPIETGGLGSYASKKHMKVIDQHIHLILPDVAVTSPLQHSNSYHFTFTGRVWKLGSFYSGFGSRNSPNTERSLSSVYPNPMCFLNALLK</sequence>
<dbReference type="Proteomes" id="UP000438429">
    <property type="component" value="Unassembled WGS sequence"/>
</dbReference>
<reference evidence="1 2" key="1">
    <citation type="submission" date="2019-06" db="EMBL/GenBank/DDBJ databases">
        <title>Draft genomes of female and male turbot (Scophthalmus maximus).</title>
        <authorList>
            <person name="Xu H."/>
            <person name="Xu X.-W."/>
            <person name="Shao C."/>
            <person name="Chen S."/>
        </authorList>
    </citation>
    <scope>NUCLEOTIDE SEQUENCE [LARGE SCALE GENOMIC DNA]</scope>
    <source>
        <strain evidence="1">Ysfricsl-2016a</strain>
        <tissue evidence="1">Blood</tissue>
    </source>
</reference>
<evidence type="ECO:0000313" key="1">
    <source>
        <dbReference type="EMBL" id="KAF0031684.1"/>
    </source>
</evidence>
<organism evidence="1 2">
    <name type="scientific">Scophthalmus maximus</name>
    <name type="common">Turbot</name>
    <name type="synonym">Psetta maxima</name>
    <dbReference type="NCBI Taxonomy" id="52904"/>
    <lineage>
        <taxon>Eukaryota</taxon>
        <taxon>Metazoa</taxon>
        <taxon>Chordata</taxon>
        <taxon>Craniata</taxon>
        <taxon>Vertebrata</taxon>
        <taxon>Euteleostomi</taxon>
        <taxon>Actinopterygii</taxon>
        <taxon>Neopterygii</taxon>
        <taxon>Teleostei</taxon>
        <taxon>Neoteleostei</taxon>
        <taxon>Acanthomorphata</taxon>
        <taxon>Carangaria</taxon>
        <taxon>Pleuronectiformes</taxon>
        <taxon>Pleuronectoidei</taxon>
        <taxon>Scophthalmidae</taxon>
        <taxon>Scophthalmus</taxon>
    </lineage>
</organism>
<accession>A0A6A4SL01</accession>
<evidence type="ECO:0000313" key="2">
    <source>
        <dbReference type="Proteomes" id="UP000438429"/>
    </source>
</evidence>
<name>A0A6A4SL01_SCOMX</name>
<gene>
    <name evidence="1" type="ORF">F2P81_016239</name>
</gene>
<proteinExistence type="predicted"/>
<dbReference type="AlphaFoldDB" id="A0A6A4SL01"/>
<comment type="caution">
    <text evidence="1">The sequence shown here is derived from an EMBL/GenBank/DDBJ whole genome shotgun (WGS) entry which is preliminary data.</text>
</comment>
<protein>
    <submittedName>
        <fullName evidence="1">Uncharacterized protein</fullName>
    </submittedName>
</protein>
<dbReference type="EMBL" id="VEVO01000014">
    <property type="protein sequence ID" value="KAF0031684.1"/>
    <property type="molecule type" value="Genomic_DNA"/>
</dbReference>